<evidence type="ECO:0000256" key="6">
    <source>
        <dbReference type="ARBA" id="ARBA00022723"/>
    </source>
</evidence>
<dbReference type="InterPro" id="IPR027417">
    <property type="entry name" value="P-loop_NTPase"/>
</dbReference>
<dbReference type="PANTHER" id="PTHR33540">
    <property type="entry name" value="TRNA THREONYLCARBAMOYLADENOSINE BIOSYNTHESIS PROTEIN TSAE"/>
    <property type="match status" value="1"/>
</dbReference>
<evidence type="ECO:0000256" key="8">
    <source>
        <dbReference type="ARBA" id="ARBA00022840"/>
    </source>
</evidence>
<evidence type="ECO:0000256" key="9">
    <source>
        <dbReference type="ARBA" id="ARBA00022842"/>
    </source>
</evidence>
<evidence type="ECO:0000256" key="5">
    <source>
        <dbReference type="ARBA" id="ARBA00022694"/>
    </source>
</evidence>
<dbReference type="GO" id="GO:0005524">
    <property type="term" value="F:ATP binding"/>
    <property type="evidence" value="ECO:0007669"/>
    <property type="project" value="UniProtKB-KW"/>
</dbReference>
<dbReference type="Gene3D" id="3.40.50.300">
    <property type="entry name" value="P-loop containing nucleotide triphosphate hydrolases"/>
    <property type="match status" value="1"/>
</dbReference>
<evidence type="ECO:0000256" key="10">
    <source>
        <dbReference type="ARBA" id="ARBA00032441"/>
    </source>
</evidence>
<dbReference type="AlphaFoldDB" id="A0A917M6X2"/>
<comment type="caution">
    <text evidence="11">The sequence shown here is derived from an EMBL/GenBank/DDBJ whole genome shotgun (WGS) entry which is preliminary data.</text>
</comment>
<evidence type="ECO:0000313" key="12">
    <source>
        <dbReference type="Proteomes" id="UP000647241"/>
    </source>
</evidence>
<gene>
    <name evidence="11" type="ORF">GCM10011585_28050</name>
</gene>
<sequence>MSMMKEKLREKRFRTRSVAGTLALGETLAEMLRPPKLVILRGEVGAGKTTLVKGIARALGAAYEEDVTSPTFTLVHEYDGPKVHLFHLDLYRLETEEQIAVLGLEEMIAEPNALVLVEWGERFESVVKLADGEIAMEHGEGDERGLIVRWRE</sequence>
<protein>
    <recommendedName>
        <fullName evidence="3">tRNA threonylcarbamoyladenosine biosynthesis protein TsaE</fullName>
    </recommendedName>
    <alternativeName>
        <fullName evidence="10">t(6)A37 threonylcarbamoyladenosine biosynthesis protein TsaE</fullName>
    </alternativeName>
</protein>
<evidence type="ECO:0000256" key="1">
    <source>
        <dbReference type="ARBA" id="ARBA00004496"/>
    </source>
</evidence>
<dbReference type="SUPFAM" id="SSF52540">
    <property type="entry name" value="P-loop containing nucleoside triphosphate hydrolases"/>
    <property type="match status" value="1"/>
</dbReference>
<dbReference type="GO" id="GO:0002949">
    <property type="term" value="P:tRNA threonylcarbamoyladenosine modification"/>
    <property type="evidence" value="ECO:0007669"/>
    <property type="project" value="InterPro"/>
</dbReference>
<dbReference type="GO" id="GO:0046872">
    <property type="term" value="F:metal ion binding"/>
    <property type="evidence" value="ECO:0007669"/>
    <property type="project" value="UniProtKB-KW"/>
</dbReference>
<name>A0A917M6X2_9BACT</name>
<keyword evidence="8" id="KW-0067">ATP-binding</keyword>
<keyword evidence="6" id="KW-0479">Metal-binding</keyword>
<dbReference type="NCBIfam" id="TIGR00150">
    <property type="entry name" value="T6A_YjeE"/>
    <property type="match status" value="1"/>
</dbReference>
<keyword evidence="4" id="KW-0963">Cytoplasm</keyword>
<evidence type="ECO:0000256" key="3">
    <source>
        <dbReference type="ARBA" id="ARBA00019010"/>
    </source>
</evidence>
<comment type="similarity">
    <text evidence="2">Belongs to the TsaE family.</text>
</comment>
<dbReference type="EMBL" id="BMGT01000003">
    <property type="protein sequence ID" value="GGG82798.1"/>
    <property type="molecule type" value="Genomic_DNA"/>
</dbReference>
<keyword evidence="7" id="KW-0547">Nucleotide-binding</keyword>
<evidence type="ECO:0000256" key="2">
    <source>
        <dbReference type="ARBA" id="ARBA00007599"/>
    </source>
</evidence>
<dbReference type="RefSeq" id="WP_373282823.1">
    <property type="nucleotide sequence ID" value="NZ_BMGT01000003.1"/>
</dbReference>
<keyword evidence="9" id="KW-0460">Magnesium</keyword>
<evidence type="ECO:0000256" key="4">
    <source>
        <dbReference type="ARBA" id="ARBA00022490"/>
    </source>
</evidence>
<evidence type="ECO:0000256" key="7">
    <source>
        <dbReference type="ARBA" id="ARBA00022741"/>
    </source>
</evidence>
<dbReference type="InterPro" id="IPR003442">
    <property type="entry name" value="T6A_TsaE"/>
</dbReference>
<organism evidence="11 12">
    <name type="scientific">Edaphobacter dinghuensis</name>
    <dbReference type="NCBI Taxonomy" id="1560005"/>
    <lineage>
        <taxon>Bacteria</taxon>
        <taxon>Pseudomonadati</taxon>
        <taxon>Acidobacteriota</taxon>
        <taxon>Terriglobia</taxon>
        <taxon>Terriglobales</taxon>
        <taxon>Acidobacteriaceae</taxon>
        <taxon>Edaphobacter</taxon>
    </lineage>
</organism>
<dbReference type="GO" id="GO:0005737">
    <property type="term" value="C:cytoplasm"/>
    <property type="evidence" value="ECO:0007669"/>
    <property type="project" value="UniProtKB-SubCell"/>
</dbReference>
<keyword evidence="5" id="KW-0819">tRNA processing</keyword>
<dbReference type="Pfam" id="PF02367">
    <property type="entry name" value="TsaE"/>
    <property type="match status" value="1"/>
</dbReference>
<comment type="subcellular location">
    <subcellularLocation>
        <location evidence="1">Cytoplasm</location>
    </subcellularLocation>
</comment>
<dbReference type="Proteomes" id="UP000647241">
    <property type="component" value="Unassembled WGS sequence"/>
</dbReference>
<accession>A0A917M6X2</accession>
<reference evidence="11" key="2">
    <citation type="submission" date="2020-09" db="EMBL/GenBank/DDBJ databases">
        <authorList>
            <person name="Sun Q."/>
            <person name="Zhou Y."/>
        </authorList>
    </citation>
    <scope>NUCLEOTIDE SEQUENCE</scope>
    <source>
        <strain evidence="11">CGMCC 1.12997</strain>
    </source>
</reference>
<proteinExistence type="inferred from homology"/>
<keyword evidence="12" id="KW-1185">Reference proteome</keyword>
<evidence type="ECO:0000313" key="11">
    <source>
        <dbReference type="EMBL" id="GGG82798.1"/>
    </source>
</evidence>
<dbReference type="PANTHER" id="PTHR33540:SF2">
    <property type="entry name" value="TRNA THREONYLCARBAMOYLADENOSINE BIOSYNTHESIS PROTEIN TSAE"/>
    <property type="match status" value="1"/>
</dbReference>
<reference evidence="11" key="1">
    <citation type="journal article" date="2014" name="Int. J. Syst. Evol. Microbiol.">
        <title>Complete genome sequence of Corynebacterium casei LMG S-19264T (=DSM 44701T), isolated from a smear-ripened cheese.</title>
        <authorList>
            <consortium name="US DOE Joint Genome Institute (JGI-PGF)"/>
            <person name="Walter F."/>
            <person name="Albersmeier A."/>
            <person name="Kalinowski J."/>
            <person name="Ruckert C."/>
        </authorList>
    </citation>
    <scope>NUCLEOTIDE SEQUENCE</scope>
    <source>
        <strain evidence="11">CGMCC 1.12997</strain>
    </source>
</reference>